<dbReference type="RefSeq" id="WP_265268673.1">
    <property type="nucleotide sequence ID" value="NZ_JANFAU010000004.1"/>
</dbReference>
<feature type="transmembrane region" description="Helical" evidence="2">
    <location>
        <begin position="15"/>
        <end position="36"/>
    </location>
</feature>
<dbReference type="EMBL" id="JANFAV010000004">
    <property type="protein sequence ID" value="MCW6534875.1"/>
    <property type="molecule type" value="Genomic_DNA"/>
</dbReference>
<reference evidence="3" key="1">
    <citation type="submission" date="2022-06" db="EMBL/GenBank/DDBJ databases">
        <title>Sphingomonas sp. nov. isolated from rhizosphere soil of tomato.</title>
        <authorList>
            <person name="Dong H."/>
            <person name="Gao R."/>
        </authorList>
    </citation>
    <scope>NUCLEOTIDE SEQUENCE</scope>
    <source>
        <strain evidence="3">MMSM24</strain>
    </source>
</reference>
<comment type="caution">
    <text evidence="3">The sequence shown here is derived from an EMBL/GenBank/DDBJ whole genome shotgun (WGS) entry which is preliminary data.</text>
</comment>
<evidence type="ECO:0000256" key="2">
    <source>
        <dbReference type="SAM" id="Phobius"/>
    </source>
</evidence>
<name>A0AA42CPR2_9SPHN</name>
<proteinExistence type="predicted"/>
<accession>A0AA42CPR2</accession>
<keyword evidence="2" id="KW-0812">Transmembrane</keyword>
<feature type="compositionally biased region" description="Acidic residues" evidence="1">
    <location>
        <begin position="76"/>
        <end position="86"/>
    </location>
</feature>
<keyword evidence="2" id="KW-0472">Membrane</keyword>
<protein>
    <submittedName>
        <fullName evidence="3">Uncharacterized protein</fullName>
    </submittedName>
</protein>
<feature type="region of interest" description="Disordered" evidence="1">
    <location>
        <begin position="41"/>
        <end position="106"/>
    </location>
</feature>
<dbReference type="AlphaFoldDB" id="A0AA42CPR2"/>
<keyword evidence="4" id="KW-1185">Reference proteome</keyword>
<evidence type="ECO:0000256" key="1">
    <source>
        <dbReference type="SAM" id="MobiDB-lite"/>
    </source>
</evidence>
<gene>
    <name evidence="3" type="ORF">NEE01_08770</name>
</gene>
<organism evidence="3 4">
    <name type="scientific">Sphingomonas lycopersici</name>
    <dbReference type="NCBI Taxonomy" id="2951807"/>
    <lineage>
        <taxon>Bacteria</taxon>
        <taxon>Pseudomonadati</taxon>
        <taxon>Pseudomonadota</taxon>
        <taxon>Alphaproteobacteria</taxon>
        <taxon>Sphingomonadales</taxon>
        <taxon>Sphingomonadaceae</taxon>
        <taxon>Sphingomonas</taxon>
    </lineage>
</organism>
<sequence>MNATIHQRAPEWRNILAAAACSAVGAGLAVVTHGLLRRRAQRANATPVALSPSHGPMESFDQTRDAGPENIRDESGETWDEVDQGSDESFPASDPPSYSHPRSNAD</sequence>
<evidence type="ECO:0000313" key="3">
    <source>
        <dbReference type="EMBL" id="MCW6534875.1"/>
    </source>
</evidence>
<dbReference type="Proteomes" id="UP001165565">
    <property type="component" value="Unassembled WGS sequence"/>
</dbReference>
<evidence type="ECO:0000313" key="4">
    <source>
        <dbReference type="Proteomes" id="UP001165565"/>
    </source>
</evidence>
<keyword evidence="2" id="KW-1133">Transmembrane helix</keyword>
<feature type="compositionally biased region" description="Basic and acidic residues" evidence="1">
    <location>
        <begin position="61"/>
        <end position="75"/>
    </location>
</feature>